<protein>
    <submittedName>
        <fullName evidence="4">Enoyl-CoA hydratase</fullName>
    </submittedName>
</protein>
<evidence type="ECO:0000313" key="4">
    <source>
        <dbReference type="EMBL" id="GAA5157163.1"/>
    </source>
</evidence>
<dbReference type="PANTHER" id="PTHR11941">
    <property type="entry name" value="ENOYL-COA HYDRATASE-RELATED"/>
    <property type="match status" value="1"/>
</dbReference>
<sequence>MSEAVLLERSKDVLRVTLHNPAKLNALRPADIRALRDTVLDLAPDVRAVVFTGAGGRSFTAGMHLDTFPALDRESARSFISDVRDMLAAVRTVPVPTLAAVDGYCIGVGFELAMACDLRVVTTRSSFGLPEIKVGIPSIADAALLAQHVGLSLAKEIILTGDMYPVERFATSGLCNALVAPELLAEGTEEMLARVTGHAPAAMAAQKRLFEVWQNTGLAAGADISVREFASVFPSTPPA</sequence>
<evidence type="ECO:0000256" key="1">
    <source>
        <dbReference type="ARBA" id="ARBA00005254"/>
    </source>
</evidence>
<reference evidence="5" key="1">
    <citation type="journal article" date="2019" name="Int. J. Syst. Evol. Microbiol.">
        <title>The Global Catalogue of Microorganisms (GCM) 10K type strain sequencing project: providing services to taxonomists for standard genome sequencing and annotation.</title>
        <authorList>
            <consortium name="The Broad Institute Genomics Platform"/>
            <consortium name="The Broad Institute Genome Sequencing Center for Infectious Disease"/>
            <person name="Wu L."/>
            <person name="Ma J."/>
        </authorList>
    </citation>
    <scope>NUCLEOTIDE SEQUENCE [LARGE SCALE GENOMIC DNA]</scope>
    <source>
        <strain evidence="5">JCM 18303</strain>
    </source>
</reference>
<evidence type="ECO:0000256" key="3">
    <source>
        <dbReference type="ARBA" id="ARBA00023239"/>
    </source>
</evidence>
<keyword evidence="5" id="KW-1185">Reference proteome</keyword>
<keyword evidence="3" id="KW-0456">Lyase</keyword>
<dbReference type="InterPro" id="IPR001753">
    <property type="entry name" value="Enoyl-CoA_hydra/iso"/>
</dbReference>
<dbReference type="Proteomes" id="UP001428817">
    <property type="component" value="Unassembled WGS sequence"/>
</dbReference>
<dbReference type="CDD" id="cd06558">
    <property type="entry name" value="crotonase-like"/>
    <property type="match status" value="1"/>
</dbReference>
<evidence type="ECO:0000256" key="2">
    <source>
        <dbReference type="ARBA" id="ARBA00023098"/>
    </source>
</evidence>
<name>A0ABP9Q5X8_9PSEU</name>
<accession>A0ABP9Q5X8</accession>
<dbReference type="Gene3D" id="3.90.226.10">
    <property type="entry name" value="2-enoyl-CoA Hydratase, Chain A, domain 1"/>
    <property type="match status" value="1"/>
</dbReference>
<dbReference type="Pfam" id="PF00378">
    <property type="entry name" value="ECH_1"/>
    <property type="match status" value="1"/>
</dbReference>
<dbReference type="SUPFAM" id="SSF52096">
    <property type="entry name" value="ClpP/crotonase"/>
    <property type="match status" value="1"/>
</dbReference>
<proteinExistence type="inferred from homology"/>
<dbReference type="RefSeq" id="WP_185059388.1">
    <property type="nucleotide sequence ID" value="NZ_BAABJP010000015.1"/>
</dbReference>
<evidence type="ECO:0000313" key="5">
    <source>
        <dbReference type="Proteomes" id="UP001428817"/>
    </source>
</evidence>
<comment type="similarity">
    <text evidence="1">Belongs to the enoyl-CoA hydratase/isomerase family.</text>
</comment>
<gene>
    <name evidence="4" type="ORF">GCM10023321_34970</name>
</gene>
<dbReference type="EMBL" id="BAABJP010000015">
    <property type="protein sequence ID" value="GAA5157163.1"/>
    <property type="molecule type" value="Genomic_DNA"/>
</dbReference>
<dbReference type="PANTHER" id="PTHR11941:SF169">
    <property type="entry name" value="(7AS)-7A-METHYL-1,5-DIOXO-2,3,5,6,7,7A-HEXAHYDRO-1H-INDENE-CARBOXYL-COA HYDROLASE"/>
    <property type="match status" value="1"/>
</dbReference>
<keyword evidence="2" id="KW-0443">Lipid metabolism</keyword>
<organism evidence="4 5">
    <name type="scientific">Pseudonocardia eucalypti</name>
    <dbReference type="NCBI Taxonomy" id="648755"/>
    <lineage>
        <taxon>Bacteria</taxon>
        <taxon>Bacillati</taxon>
        <taxon>Actinomycetota</taxon>
        <taxon>Actinomycetes</taxon>
        <taxon>Pseudonocardiales</taxon>
        <taxon>Pseudonocardiaceae</taxon>
        <taxon>Pseudonocardia</taxon>
    </lineage>
</organism>
<comment type="caution">
    <text evidence="4">The sequence shown here is derived from an EMBL/GenBank/DDBJ whole genome shotgun (WGS) entry which is preliminary data.</text>
</comment>
<dbReference type="InterPro" id="IPR029045">
    <property type="entry name" value="ClpP/crotonase-like_dom_sf"/>
</dbReference>